<evidence type="ECO:0000313" key="2">
    <source>
        <dbReference type="EMBL" id="TQL32496.1"/>
    </source>
</evidence>
<dbReference type="OrthoDB" id="3381577at2"/>
<evidence type="ECO:0000313" key="3">
    <source>
        <dbReference type="Proteomes" id="UP000318336"/>
    </source>
</evidence>
<sequence>MPRRNRPKRTEPRGDVARAFGGGTRREAYAGRTYEVRSVRGNDAGRSYVCPGCQSQVSSAVPHEVVWPADGLGDVSDRRHWHTPCWRARDRRPPRGSWR</sequence>
<keyword evidence="3" id="KW-1185">Reference proteome</keyword>
<dbReference type="AlphaFoldDB" id="A0A542X9R7"/>
<dbReference type="Proteomes" id="UP000318336">
    <property type="component" value="Unassembled WGS sequence"/>
</dbReference>
<organism evidence="2 3">
    <name type="scientific">Barrientosiimonas humi</name>
    <dbReference type="NCBI Taxonomy" id="999931"/>
    <lineage>
        <taxon>Bacteria</taxon>
        <taxon>Bacillati</taxon>
        <taxon>Actinomycetota</taxon>
        <taxon>Actinomycetes</taxon>
        <taxon>Micrococcales</taxon>
        <taxon>Dermacoccaceae</taxon>
        <taxon>Barrientosiimonas</taxon>
    </lineage>
</organism>
<comment type="caution">
    <text evidence="2">The sequence shown here is derived from an EMBL/GenBank/DDBJ whole genome shotgun (WGS) entry which is preliminary data.</text>
</comment>
<protein>
    <recommendedName>
        <fullName evidence="4">ATP/GTP-binding protein</fullName>
    </recommendedName>
</protein>
<dbReference type="EMBL" id="VFOK01000001">
    <property type="protein sequence ID" value="TQL32496.1"/>
    <property type="molecule type" value="Genomic_DNA"/>
</dbReference>
<feature type="region of interest" description="Disordered" evidence="1">
    <location>
        <begin position="1"/>
        <end position="22"/>
    </location>
</feature>
<dbReference type="RefSeq" id="WP_142004584.1">
    <property type="nucleotide sequence ID" value="NZ_CP170994.1"/>
</dbReference>
<evidence type="ECO:0008006" key="4">
    <source>
        <dbReference type="Google" id="ProtNLM"/>
    </source>
</evidence>
<accession>A0A542X9R7</accession>
<proteinExistence type="predicted"/>
<gene>
    <name evidence="2" type="ORF">FB554_0622</name>
</gene>
<reference evidence="2 3" key="1">
    <citation type="submission" date="2019-06" db="EMBL/GenBank/DDBJ databases">
        <title>Sequencing the genomes of 1000 actinobacteria strains.</title>
        <authorList>
            <person name="Klenk H.-P."/>
        </authorList>
    </citation>
    <scope>NUCLEOTIDE SEQUENCE [LARGE SCALE GENOMIC DNA]</scope>
    <source>
        <strain evidence="2 3">DSM 24617</strain>
    </source>
</reference>
<evidence type="ECO:0000256" key="1">
    <source>
        <dbReference type="SAM" id="MobiDB-lite"/>
    </source>
</evidence>
<name>A0A542X9R7_9MICO</name>